<protein>
    <submittedName>
        <fullName evidence="4">Kinase domain protein</fullName>
    </submittedName>
</protein>
<evidence type="ECO:0000256" key="1">
    <source>
        <dbReference type="PROSITE-ProRule" id="PRU10141"/>
    </source>
</evidence>
<gene>
    <name evidence="4" type="ORF">GFC30_125</name>
</gene>
<dbReference type="GO" id="GO:0005524">
    <property type="term" value="F:ATP binding"/>
    <property type="evidence" value="ECO:0007669"/>
    <property type="project" value="UniProtKB-UniRule"/>
</dbReference>
<dbReference type="GO" id="GO:0005737">
    <property type="term" value="C:cytoplasm"/>
    <property type="evidence" value="ECO:0007669"/>
    <property type="project" value="TreeGrafter"/>
</dbReference>
<sequence length="319" mass="36189">MGVMNPILKNRLCKLPASTVIVGKWHKQAYKIVKPLGNGANGAVYLAESKKGLVAIKVSDNSTTITSEVNVLKRFSKVQGAALGPSLLDMDDWYDQKINRTIPFYVMEYIKGEDFFSFIRKRGKEWLVILVLQLLSALEQLHEEGWVFGDLKPENVLVAGNPPTIRLLDVGGTTLQGRAVKEFTEFYDRGYWGLGSRKADPAYDLFAVAMMMIHACYPTKFERKENGRKQLFTMIQADATLRKYQHVLMKAIDGMYVRAMDMKRELVAAIHHDVPMTGAKQSPSRKQHRRKKRSGIMETAFIVVTLLCMYALYLYGQIL</sequence>
<dbReference type="PROSITE" id="PS00107">
    <property type="entry name" value="PROTEIN_KINASE_ATP"/>
    <property type="match status" value="1"/>
</dbReference>
<dbReference type="Proteomes" id="UP000076865">
    <property type="component" value="Chromosome"/>
</dbReference>
<feature type="domain" description="Protein kinase" evidence="3">
    <location>
        <begin position="30"/>
        <end position="275"/>
    </location>
</feature>
<dbReference type="PROSITE" id="PS50011">
    <property type="entry name" value="PROTEIN_KINASE_DOM"/>
    <property type="match status" value="1"/>
</dbReference>
<organism evidence="4 5">
    <name type="scientific">Anoxybacteroides amylolyticum</name>
    <dbReference type="NCBI Taxonomy" id="294699"/>
    <lineage>
        <taxon>Bacteria</taxon>
        <taxon>Bacillati</taxon>
        <taxon>Bacillota</taxon>
        <taxon>Bacilli</taxon>
        <taxon>Bacillales</taxon>
        <taxon>Anoxybacillaceae</taxon>
        <taxon>Anoxybacteroides</taxon>
    </lineage>
</organism>
<evidence type="ECO:0000313" key="5">
    <source>
        <dbReference type="Proteomes" id="UP000076865"/>
    </source>
</evidence>
<keyword evidence="1" id="KW-0067">ATP-binding</keyword>
<keyword evidence="4" id="KW-0418">Kinase</keyword>
<keyword evidence="1" id="KW-0547">Nucleotide-binding</keyword>
<accession>A0A160F6S2</accession>
<dbReference type="PANTHER" id="PTHR44167:SF31">
    <property type="entry name" value="PROTEIN CBG02007"/>
    <property type="match status" value="1"/>
</dbReference>
<dbReference type="GO" id="GO:0004674">
    <property type="term" value="F:protein serine/threonine kinase activity"/>
    <property type="evidence" value="ECO:0007669"/>
    <property type="project" value="TreeGrafter"/>
</dbReference>
<keyword evidence="2" id="KW-0812">Transmembrane</keyword>
<evidence type="ECO:0000259" key="3">
    <source>
        <dbReference type="PROSITE" id="PS50011"/>
    </source>
</evidence>
<feature type="transmembrane region" description="Helical" evidence="2">
    <location>
        <begin position="295"/>
        <end position="316"/>
    </location>
</feature>
<dbReference type="Pfam" id="PF00069">
    <property type="entry name" value="Pkinase"/>
    <property type="match status" value="1"/>
</dbReference>
<keyword evidence="2" id="KW-1133">Transmembrane helix</keyword>
<keyword evidence="4" id="KW-0808">Transferase</keyword>
<keyword evidence="2" id="KW-0472">Membrane</keyword>
<dbReference type="KEGG" id="aamy:GFC30_125"/>
<proteinExistence type="predicted"/>
<dbReference type="InterPro" id="IPR011009">
    <property type="entry name" value="Kinase-like_dom_sf"/>
</dbReference>
<dbReference type="PANTHER" id="PTHR44167">
    <property type="entry name" value="OVARIAN-SPECIFIC SERINE/THREONINE-PROTEIN KINASE LOK-RELATED"/>
    <property type="match status" value="1"/>
</dbReference>
<dbReference type="Gene3D" id="1.10.510.10">
    <property type="entry name" value="Transferase(Phosphotransferase) domain 1"/>
    <property type="match status" value="1"/>
</dbReference>
<name>A0A160F6S2_9BACL</name>
<dbReference type="InterPro" id="IPR017441">
    <property type="entry name" value="Protein_kinase_ATP_BS"/>
</dbReference>
<evidence type="ECO:0000313" key="4">
    <source>
        <dbReference type="EMBL" id="ANB61665.1"/>
    </source>
</evidence>
<reference evidence="4 5" key="1">
    <citation type="journal article" date="2006" name="Syst. Appl. Microbiol.">
        <title>Anoxybacillus amylolyticus sp. nov., a thermophilic amylase producing bacterium isolated from Mount Rittmann (Antarctica).</title>
        <authorList>
            <person name="Poli A."/>
            <person name="Esposito E."/>
            <person name="Lama L."/>
            <person name="Orlando P."/>
            <person name="Nicolaus G."/>
            <person name="de Appolonia F."/>
            <person name="Gambacorta A."/>
            <person name="Nicolaus B."/>
        </authorList>
    </citation>
    <scope>NUCLEOTIDE SEQUENCE [LARGE SCALE GENOMIC DNA]</scope>
    <source>
        <strain evidence="4 5">DSM 15939</strain>
    </source>
</reference>
<dbReference type="SMART" id="SM00220">
    <property type="entry name" value="S_TKc"/>
    <property type="match status" value="1"/>
</dbReference>
<keyword evidence="5" id="KW-1185">Reference proteome</keyword>
<evidence type="ECO:0000256" key="2">
    <source>
        <dbReference type="SAM" id="Phobius"/>
    </source>
</evidence>
<dbReference type="InterPro" id="IPR000719">
    <property type="entry name" value="Prot_kinase_dom"/>
</dbReference>
<feature type="binding site" evidence="1">
    <location>
        <position position="57"/>
    </location>
    <ligand>
        <name>ATP</name>
        <dbReference type="ChEBI" id="CHEBI:30616"/>
    </ligand>
</feature>
<dbReference type="EMBL" id="CP015438">
    <property type="protein sequence ID" value="ANB61665.1"/>
    <property type="molecule type" value="Genomic_DNA"/>
</dbReference>
<dbReference type="AlphaFoldDB" id="A0A160F6S2"/>
<dbReference type="SUPFAM" id="SSF56112">
    <property type="entry name" value="Protein kinase-like (PK-like)"/>
    <property type="match status" value="1"/>
</dbReference>
<dbReference type="PATRIC" id="fig|294699.3.peg.115"/>